<dbReference type="InterPro" id="IPR051713">
    <property type="entry name" value="T-cell_Activation_Regulation"/>
</dbReference>
<evidence type="ECO:0000313" key="14">
    <source>
        <dbReference type="Proteomes" id="UP001488838"/>
    </source>
</evidence>
<dbReference type="PANTHER" id="PTHR25466">
    <property type="entry name" value="T-LYMPHOCYTE ACTIVATION ANTIGEN"/>
    <property type="match status" value="1"/>
</dbReference>
<keyword evidence="2" id="KW-1003">Cell membrane</keyword>
<keyword evidence="9" id="KW-0325">Glycoprotein</keyword>
<keyword evidence="7" id="KW-1015">Disulfide bond</keyword>
<keyword evidence="10" id="KW-0393">Immunoglobulin domain</keyword>
<dbReference type="GO" id="GO:0006955">
    <property type="term" value="P:immune response"/>
    <property type="evidence" value="ECO:0007669"/>
    <property type="project" value="TreeGrafter"/>
</dbReference>
<dbReference type="InterPro" id="IPR036179">
    <property type="entry name" value="Ig-like_dom_sf"/>
</dbReference>
<evidence type="ECO:0000313" key="13">
    <source>
        <dbReference type="EMBL" id="KAK7828019.1"/>
    </source>
</evidence>
<dbReference type="CDD" id="cd16087">
    <property type="entry name" value="IgV_CD86"/>
    <property type="match status" value="1"/>
</dbReference>
<dbReference type="GO" id="GO:0071222">
    <property type="term" value="P:cellular response to lipopolysaccharide"/>
    <property type="evidence" value="ECO:0007669"/>
    <property type="project" value="TreeGrafter"/>
</dbReference>
<comment type="caution">
    <text evidence="13">The sequence shown here is derived from an EMBL/GenBank/DDBJ whole genome shotgun (WGS) entry which is preliminary data.</text>
</comment>
<evidence type="ECO:0000256" key="11">
    <source>
        <dbReference type="SAM" id="Phobius"/>
    </source>
</evidence>
<name>A0AAW0JM44_MYOGA</name>
<feature type="domain" description="Ig-like" evidence="12">
    <location>
        <begin position="85"/>
        <end position="204"/>
    </location>
</feature>
<evidence type="ECO:0000256" key="7">
    <source>
        <dbReference type="ARBA" id="ARBA00023157"/>
    </source>
</evidence>
<dbReference type="PANTHER" id="PTHR25466:SF2">
    <property type="entry name" value="T-LYMPHOCYTE ACTIVATION ANTIGEN CD86"/>
    <property type="match status" value="1"/>
</dbReference>
<evidence type="ECO:0000256" key="6">
    <source>
        <dbReference type="ARBA" id="ARBA00023136"/>
    </source>
</evidence>
<dbReference type="GO" id="GO:0031295">
    <property type="term" value="P:T cell costimulation"/>
    <property type="evidence" value="ECO:0007669"/>
    <property type="project" value="TreeGrafter"/>
</dbReference>
<dbReference type="PROSITE" id="PS50835">
    <property type="entry name" value="IG_LIKE"/>
    <property type="match status" value="1"/>
</dbReference>
<dbReference type="InterPro" id="IPR037677">
    <property type="entry name" value="CD86_IgV"/>
</dbReference>
<evidence type="ECO:0000256" key="10">
    <source>
        <dbReference type="ARBA" id="ARBA00023319"/>
    </source>
</evidence>
<accession>A0AAW0JM44</accession>
<dbReference type="Gene3D" id="2.60.40.10">
    <property type="entry name" value="Immunoglobulins"/>
    <property type="match status" value="2"/>
</dbReference>
<keyword evidence="14" id="KW-1185">Reference proteome</keyword>
<keyword evidence="8" id="KW-0675">Receptor</keyword>
<evidence type="ECO:0000256" key="8">
    <source>
        <dbReference type="ARBA" id="ARBA00023170"/>
    </source>
</evidence>
<evidence type="ECO:0000256" key="4">
    <source>
        <dbReference type="ARBA" id="ARBA00022729"/>
    </source>
</evidence>
<gene>
    <name evidence="13" type="ORF">U0070_013645</name>
</gene>
<evidence type="ECO:0000256" key="3">
    <source>
        <dbReference type="ARBA" id="ARBA00022692"/>
    </source>
</evidence>
<feature type="transmembrane region" description="Helical" evidence="11">
    <location>
        <begin position="321"/>
        <end position="341"/>
    </location>
</feature>
<dbReference type="InterPro" id="IPR013106">
    <property type="entry name" value="Ig_V-set"/>
</dbReference>
<evidence type="ECO:0000256" key="2">
    <source>
        <dbReference type="ARBA" id="ARBA00022475"/>
    </source>
</evidence>
<dbReference type="Proteomes" id="UP001488838">
    <property type="component" value="Unassembled WGS sequence"/>
</dbReference>
<sequence length="354" mass="40982">MQKLSDFWWTSLIGRGQEEDKDALVGAANIFYRERFVREIYRTIVPERILDITSDRLLNQYHRWQESWRLGAAWGDWNFFLLISPSLILSFSILDAAAMKKQAYFNRTAYLPCHPTKAQNMSLSELVVFWQDQKKSVLYEHYFGREKLDSVNAKYLNRTSFDGENWTLGLHNVQIKDMGLYDCFIQKKTPKGSVILQQTNTELSVIANFSEPQIEVQYKDRNSGINLTCSSKQGFPKPTRMYVWIMNSTNSTSEYSDDMLISQDNVTELFSVSINLSIPFPDDVWSVTAVCVLETESMTTSSTPQNIVLPRSESNQDKRKSWIATVIIGLIFFALALFYLINRYLRKQKRPGIS</sequence>
<organism evidence="13 14">
    <name type="scientific">Myodes glareolus</name>
    <name type="common">Bank vole</name>
    <name type="synonym">Clethrionomys glareolus</name>
    <dbReference type="NCBI Taxonomy" id="447135"/>
    <lineage>
        <taxon>Eukaryota</taxon>
        <taxon>Metazoa</taxon>
        <taxon>Chordata</taxon>
        <taxon>Craniata</taxon>
        <taxon>Vertebrata</taxon>
        <taxon>Euteleostomi</taxon>
        <taxon>Mammalia</taxon>
        <taxon>Eutheria</taxon>
        <taxon>Euarchontoglires</taxon>
        <taxon>Glires</taxon>
        <taxon>Rodentia</taxon>
        <taxon>Myomorpha</taxon>
        <taxon>Muroidea</taxon>
        <taxon>Cricetidae</taxon>
        <taxon>Arvicolinae</taxon>
        <taxon>Myodes</taxon>
    </lineage>
</organism>
<keyword evidence="3 11" id="KW-0812">Transmembrane</keyword>
<dbReference type="SMART" id="SM00406">
    <property type="entry name" value="IGv"/>
    <property type="match status" value="1"/>
</dbReference>
<dbReference type="EMBL" id="JBBHLL010000028">
    <property type="protein sequence ID" value="KAK7828019.1"/>
    <property type="molecule type" value="Genomic_DNA"/>
</dbReference>
<protein>
    <recommendedName>
        <fullName evidence="12">Ig-like domain-containing protein</fullName>
    </recommendedName>
</protein>
<dbReference type="FunFam" id="2.60.40.10:FF:000582">
    <property type="entry name" value="T-lymphocyte activation antigen CD86"/>
    <property type="match status" value="1"/>
</dbReference>
<dbReference type="GO" id="GO:0007166">
    <property type="term" value="P:cell surface receptor signaling pathway"/>
    <property type="evidence" value="ECO:0007669"/>
    <property type="project" value="TreeGrafter"/>
</dbReference>
<dbReference type="InterPro" id="IPR007110">
    <property type="entry name" value="Ig-like_dom"/>
</dbReference>
<dbReference type="AlphaFoldDB" id="A0AAW0JM44"/>
<evidence type="ECO:0000256" key="9">
    <source>
        <dbReference type="ARBA" id="ARBA00023180"/>
    </source>
</evidence>
<evidence type="ECO:0000256" key="5">
    <source>
        <dbReference type="ARBA" id="ARBA00022989"/>
    </source>
</evidence>
<comment type="subcellular location">
    <subcellularLocation>
        <location evidence="1">Cell membrane</location>
        <topology evidence="1">Single-pass type I membrane protein</topology>
    </subcellularLocation>
</comment>
<proteinExistence type="predicted"/>
<keyword evidence="4" id="KW-0732">Signal</keyword>
<evidence type="ECO:0000259" key="12">
    <source>
        <dbReference type="PROSITE" id="PS50835"/>
    </source>
</evidence>
<dbReference type="InterPro" id="IPR013783">
    <property type="entry name" value="Ig-like_fold"/>
</dbReference>
<keyword evidence="5 11" id="KW-1133">Transmembrane helix</keyword>
<dbReference type="GO" id="GO:0009897">
    <property type="term" value="C:external side of plasma membrane"/>
    <property type="evidence" value="ECO:0007669"/>
    <property type="project" value="TreeGrafter"/>
</dbReference>
<dbReference type="SUPFAM" id="SSF48726">
    <property type="entry name" value="Immunoglobulin"/>
    <property type="match status" value="1"/>
</dbReference>
<dbReference type="GO" id="GO:0042102">
    <property type="term" value="P:positive regulation of T cell proliferation"/>
    <property type="evidence" value="ECO:0007669"/>
    <property type="project" value="TreeGrafter"/>
</dbReference>
<reference evidence="13 14" key="1">
    <citation type="journal article" date="2023" name="bioRxiv">
        <title>Conserved and derived expression patterns and positive selection on dental genes reveal complex evolutionary context of ever-growing rodent molars.</title>
        <authorList>
            <person name="Calamari Z.T."/>
            <person name="Song A."/>
            <person name="Cohen E."/>
            <person name="Akter M."/>
            <person name="Roy R.D."/>
            <person name="Hallikas O."/>
            <person name="Christensen M.M."/>
            <person name="Li P."/>
            <person name="Marangoni P."/>
            <person name="Jernvall J."/>
            <person name="Klein O.D."/>
        </authorList>
    </citation>
    <scope>NUCLEOTIDE SEQUENCE [LARGE SCALE GENOMIC DNA]</scope>
    <source>
        <strain evidence="13">V071</strain>
    </source>
</reference>
<keyword evidence="6 11" id="KW-0472">Membrane</keyword>
<evidence type="ECO:0000256" key="1">
    <source>
        <dbReference type="ARBA" id="ARBA00004251"/>
    </source>
</evidence>
<dbReference type="GO" id="GO:0042130">
    <property type="term" value="P:negative regulation of T cell proliferation"/>
    <property type="evidence" value="ECO:0007669"/>
    <property type="project" value="TreeGrafter"/>
</dbReference>